<feature type="region of interest" description="Disordered" evidence="1">
    <location>
        <begin position="39"/>
        <end position="86"/>
    </location>
</feature>
<name>X1B5N3_9ZZZZ</name>
<protein>
    <submittedName>
        <fullName evidence="2">Uncharacterized protein</fullName>
    </submittedName>
</protein>
<dbReference type="AlphaFoldDB" id="X1B5N3"/>
<evidence type="ECO:0000256" key="1">
    <source>
        <dbReference type="SAM" id="MobiDB-lite"/>
    </source>
</evidence>
<accession>X1B5N3</accession>
<proteinExistence type="predicted"/>
<evidence type="ECO:0000313" key="2">
    <source>
        <dbReference type="EMBL" id="GAG91024.1"/>
    </source>
</evidence>
<feature type="compositionally biased region" description="Basic and acidic residues" evidence="1">
    <location>
        <begin position="73"/>
        <end position="86"/>
    </location>
</feature>
<comment type="caution">
    <text evidence="2">The sequence shown here is derived from an EMBL/GenBank/DDBJ whole genome shotgun (WGS) entry which is preliminary data.</text>
</comment>
<gene>
    <name evidence="2" type="ORF">S01H4_48302</name>
</gene>
<reference evidence="2" key="1">
    <citation type="journal article" date="2014" name="Front. Microbiol.">
        <title>High frequency of phylogenetically diverse reductive dehalogenase-homologous genes in deep subseafloor sedimentary metagenomes.</title>
        <authorList>
            <person name="Kawai M."/>
            <person name="Futagami T."/>
            <person name="Toyoda A."/>
            <person name="Takaki Y."/>
            <person name="Nishi S."/>
            <person name="Hori S."/>
            <person name="Arai W."/>
            <person name="Tsubouchi T."/>
            <person name="Morono Y."/>
            <person name="Uchiyama I."/>
            <person name="Ito T."/>
            <person name="Fujiyama A."/>
            <person name="Inagaki F."/>
            <person name="Takami H."/>
        </authorList>
    </citation>
    <scope>NUCLEOTIDE SEQUENCE</scope>
    <source>
        <strain evidence="2">Expedition CK06-06</strain>
    </source>
</reference>
<organism evidence="2">
    <name type="scientific">marine sediment metagenome</name>
    <dbReference type="NCBI Taxonomy" id="412755"/>
    <lineage>
        <taxon>unclassified sequences</taxon>
        <taxon>metagenomes</taxon>
        <taxon>ecological metagenomes</taxon>
    </lineage>
</organism>
<sequence>MSQQAGEFGVGEWDWRSQVKWTAGSFVFDEEADGAYFVGNVDPWETLPPIPQTPANEETKRQQHPSKSTTFGAEHHPGADDYPPHA</sequence>
<dbReference type="EMBL" id="BART01027217">
    <property type="protein sequence ID" value="GAG91024.1"/>
    <property type="molecule type" value="Genomic_DNA"/>
</dbReference>